<evidence type="ECO:0000256" key="13">
    <source>
        <dbReference type="ARBA" id="ARBA00042649"/>
    </source>
</evidence>
<dbReference type="GO" id="GO:0030170">
    <property type="term" value="F:pyridoxal phosphate binding"/>
    <property type="evidence" value="ECO:0007669"/>
    <property type="project" value="InterPro"/>
</dbReference>
<dbReference type="SUPFAM" id="SSF53383">
    <property type="entry name" value="PLP-dependent transferases"/>
    <property type="match status" value="1"/>
</dbReference>
<dbReference type="PANTHER" id="PTHR13693">
    <property type="entry name" value="CLASS II AMINOTRANSFERASE/8-AMINO-7-OXONONANOATE SYNTHASE"/>
    <property type="match status" value="1"/>
</dbReference>
<dbReference type="EMBL" id="CAIIXF020000001">
    <property type="protein sequence ID" value="CAH1773901.1"/>
    <property type="molecule type" value="Genomic_DNA"/>
</dbReference>
<dbReference type="EC" id="2.3.1.50" evidence="5"/>
<dbReference type="OrthoDB" id="3168162at2759"/>
<comment type="similarity">
    <text evidence="4">Belongs to the class-II pyridoxal-phosphate-dependent aminotransferase family.</text>
</comment>
<reference evidence="15" key="1">
    <citation type="submission" date="2022-03" db="EMBL/GenBank/DDBJ databases">
        <authorList>
            <person name="Martin C."/>
        </authorList>
    </citation>
    <scope>NUCLEOTIDE SEQUENCE</scope>
</reference>
<dbReference type="InterPro" id="IPR050087">
    <property type="entry name" value="AON_synthase_class-II"/>
</dbReference>
<dbReference type="InterPro" id="IPR015424">
    <property type="entry name" value="PyrdxlP-dep_Trfase"/>
</dbReference>
<evidence type="ECO:0000256" key="5">
    <source>
        <dbReference type="ARBA" id="ARBA00013220"/>
    </source>
</evidence>
<dbReference type="InterPro" id="IPR015422">
    <property type="entry name" value="PyrdxlP-dep_Trfase_small"/>
</dbReference>
<evidence type="ECO:0000256" key="1">
    <source>
        <dbReference type="ARBA" id="ARBA00001933"/>
    </source>
</evidence>
<evidence type="ECO:0000256" key="4">
    <source>
        <dbReference type="ARBA" id="ARBA00008392"/>
    </source>
</evidence>
<evidence type="ECO:0000256" key="12">
    <source>
        <dbReference type="ARBA" id="ARBA00041765"/>
    </source>
</evidence>
<comment type="cofactor">
    <cofactor evidence="1">
        <name>pyridoxal 5'-phosphate</name>
        <dbReference type="ChEBI" id="CHEBI:597326"/>
    </cofactor>
</comment>
<dbReference type="GO" id="GO:0005783">
    <property type="term" value="C:endoplasmic reticulum"/>
    <property type="evidence" value="ECO:0007669"/>
    <property type="project" value="TreeGrafter"/>
</dbReference>
<evidence type="ECO:0000256" key="11">
    <source>
        <dbReference type="ARBA" id="ARBA00041066"/>
    </source>
</evidence>
<evidence type="ECO:0000313" key="15">
    <source>
        <dbReference type="EMBL" id="CAH1773901.1"/>
    </source>
</evidence>
<keyword evidence="6" id="KW-0808">Transferase</keyword>
<name>A0A8J1XYY2_OWEFU</name>
<dbReference type="Gene3D" id="3.90.1150.10">
    <property type="entry name" value="Aspartate Aminotransferase, domain 1"/>
    <property type="match status" value="1"/>
</dbReference>
<dbReference type="InterPro" id="IPR015421">
    <property type="entry name" value="PyrdxlP-dep_Trfase_major"/>
</dbReference>
<keyword evidence="9" id="KW-0443">Lipid metabolism</keyword>
<evidence type="ECO:0000256" key="2">
    <source>
        <dbReference type="ARBA" id="ARBA00004760"/>
    </source>
</evidence>
<dbReference type="InterPro" id="IPR004839">
    <property type="entry name" value="Aminotransferase_I/II_large"/>
</dbReference>
<evidence type="ECO:0000256" key="6">
    <source>
        <dbReference type="ARBA" id="ARBA00022679"/>
    </source>
</evidence>
<organism evidence="15 16">
    <name type="scientific">Owenia fusiformis</name>
    <name type="common">Polychaete worm</name>
    <dbReference type="NCBI Taxonomy" id="6347"/>
    <lineage>
        <taxon>Eukaryota</taxon>
        <taxon>Metazoa</taxon>
        <taxon>Spiralia</taxon>
        <taxon>Lophotrochozoa</taxon>
        <taxon>Annelida</taxon>
        <taxon>Polychaeta</taxon>
        <taxon>Sedentaria</taxon>
        <taxon>Canalipalpata</taxon>
        <taxon>Sabellida</taxon>
        <taxon>Oweniida</taxon>
        <taxon>Oweniidae</taxon>
        <taxon>Owenia</taxon>
    </lineage>
</organism>
<dbReference type="Proteomes" id="UP000749559">
    <property type="component" value="Unassembled WGS sequence"/>
</dbReference>
<evidence type="ECO:0000256" key="9">
    <source>
        <dbReference type="ARBA" id="ARBA00023098"/>
    </source>
</evidence>
<feature type="non-terminal residue" evidence="15">
    <location>
        <position position="477"/>
    </location>
</feature>
<dbReference type="GO" id="GO:0004758">
    <property type="term" value="F:serine C-palmitoyltransferase activity"/>
    <property type="evidence" value="ECO:0007669"/>
    <property type="project" value="UniProtKB-EC"/>
</dbReference>
<accession>A0A8J1XYY2</accession>
<dbReference type="Gene3D" id="3.40.640.10">
    <property type="entry name" value="Type I PLP-dependent aspartate aminotransferase-like (Major domain)"/>
    <property type="match status" value="1"/>
</dbReference>
<dbReference type="Pfam" id="PF00155">
    <property type="entry name" value="Aminotran_1_2"/>
    <property type="match status" value="1"/>
</dbReference>
<evidence type="ECO:0000256" key="8">
    <source>
        <dbReference type="ARBA" id="ARBA00022919"/>
    </source>
</evidence>
<comment type="caution">
    <text evidence="15">The sequence shown here is derived from an EMBL/GenBank/DDBJ whole genome shotgun (WGS) entry which is preliminary data.</text>
</comment>
<keyword evidence="16" id="KW-1185">Reference proteome</keyword>
<gene>
    <name evidence="15" type="ORF">OFUS_LOCUS1433</name>
</gene>
<evidence type="ECO:0000256" key="10">
    <source>
        <dbReference type="ARBA" id="ARBA00023315"/>
    </source>
</evidence>
<keyword evidence="7" id="KW-0663">Pyridoxal phosphate</keyword>
<evidence type="ECO:0000256" key="7">
    <source>
        <dbReference type="ARBA" id="ARBA00022898"/>
    </source>
</evidence>
<comment type="pathway">
    <text evidence="3">Sphingolipid metabolism.</text>
</comment>
<dbReference type="AlphaFoldDB" id="A0A8J1XYY2"/>
<keyword evidence="8" id="KW-0746">Sphingolipid metabolism</keyword>
<sequence length="477" mass="53406">KNNMASVENWNFNEIFSSILQIPSYHLLFEGLLIVVIIRLFFTQSYKPEHNLSDKEKKELVEEWTPEPLVPDTPSDHPALLALVHDNVVSGPIGKLLNINGQPCINLATFNFLGLAGNCSIKEEAVRSLRKYGVGSCGPRGFYGTVDVHLELEEKLAKYMQCEEAILYSYGFATVASAIPAYSKRGDVIFCDDGVSFAIQKGIQASRSKVVYFKHNDMQDLERVLKEQDIEDKKNPKKAKVTRRFMIVEGLYLNHGDICPLPQLIDLKWKYKVRIFIDESISFGTLGKSGKGVTEHFNIPVSEIDLITASIENSVGSIGGFCCGKAYVVDHQRLSGLGYCFSASLPPMLASAAIQSLNIMREKPQIFQSLQQNAQYMHNQLQRLPGLTVCGLPVSPIQHLRLIKPTGDRSRDQKTLQKIVDLARDKGVALTVARYLDTEEQHLPPVSIRVTVNIELKEEDMKKSVDVLETIVRTVLQ</sequence>
<dbReference type="PANTHER" id="PTHR13693:SF2">
    <property type="entry name" value="SERINE PALMITOYLTRANSFERASE 1"/>
    <property type="match status" value="1"/>
</dbReference>
<dbReference type="FunFam" id="3.40.640.10:FF:000049">
    <property type="entry name" value="serine palmitoyltransferase 1 isoform X1"/>
    <property type="match status" value="1"/>
</dbReference>
<dbReference type="GO" id="GO:0046512">
    <property type="term" value="P:sphingosine biosynthetic process"/>
    <property type="evidence" value="ECO:0007669"/>
    <property type="project" value="TreeGrafter"/>
</dbReference>
<proteinExistence type="inferred from homology"/>
<protein>
    <recommendedName>
        <fullName evidence="11">Serine palmitoyltransferase 1</fullName>
        <ecNumber evidence="5">2.3.1.50</ecNumber>
    </recommendedName>
    <alternativeName>
        <fullName evidence="12">Long chain base biosynthesis protein 1</fullName>
    </alternativeName>
    <alternativeName>
        <fullName evidence="13">Serine-palmitoyl-CoA transferase 1</fullName>
    </alternativeName>
</protein>
<evidence type="ECO:0000259" key="14">
    <source>
        <dbReference type="Pfam" id="PF00155"/>
    </source>
</evidence>
<comment type="pathway">
    <text evidence="2">Lipid metabolism; sphingolipid metabolism.</text>
</comment>
<feature type="domain" description="Aminotransferase class I/classII large" evidence="14">
    <location>
        <begin position="103"/>
        <end position="467"/>
    </location>
</feature>
<dbReference type="GO" id="GO:0046513">
    <property type="term" value="P:ceramide biosynthetic process"/>
    <property type="evidence" value="ECO:0007669"/>
    <property type="project" value="TreeGrafter"/>
</dbReference>
<evidence type="ECO:0000256" key="3">
    <source>
        <dbReference type="ARBA" id="ARBA00004991"/>
    </source>
</evidence>
<evidence type="ECO:0000313" key="16">
    <source>
        <dbReference type="Proteomes" id="UP000749559"/>
    </source>
</evidence>
<keyword evidence="10" id="KW-0012">Acyltransferase</keyword>
<dbReference type="GO" id="GO:0016020">
    <property type="term" value="C:membrane"/>
    <property type="evidence" value="ECO:0007669"/>
    <property type="project" value="GOC"/>
</dbReference>